<gene>
    <name evidence="2" type="ORF">ACFPZN_01870</name>
</gene>
<evidence type="ECO:0000313" key="2">
    <source>
        <dbReference type="EMBL" id="MFC5744354.1"/>
    </source>
</evidence>
<dbReference type="RefSeq" id="WP_378279442.1">
    <property type="nucleotide sequence ID" value="NZ_JBHSON010000002.1"/>
</dbReference>
<accession>A0ABW0ZR63</accession>
<name>A0ABW0ZR63_9ACTN</name>
<evidence type="ECO:0000256" key="1">
    <source>
        <dbReference type="SAM" id="MobiDB-lite"/>
    </source>
</evidence>
<feature type="region of interest" description="Disordered" evidence="1">
    <location>
        <begin position="105"/>
        <end position="131"/>
    </location>
</feature>
<evidence type="ECO:0008006" key="4">
    <source>
        <dbReference type="Google" id="ProtNLM"/>
    </source>
</evidence>
<organism evidence="2 3">
    <name type="scientific">Actinomadura rugatobispora</name>
    <dbReference type="NCBI Taxonomy" id="1994"/>
    <lineage>
        <taxon>Bacteria</taxon>
        <taxon>Bacillati</taxon>
        <taxon>Actinomycetota</taxon>
        <taxon>Actinomycetes</taxon>
        <taxon>Streptosporangiales</taxon>
        <taxon>Thermomonosporaceae</taxon>
        <taxon>Actinomadura</taxon>
    </lineage>
</organism>
<keyword evidence="3" id="KW-1185">Reference proteome</keyword>
<evidence type="ECO:0000313" key="3">
    <source>
        <dbReference type="Proteomes" id="UP001596074"/>
    </source>
</evidence>
<reference evidence="3" key="1">
    <citation type="journal article" date="2019" name="Int. J. Syst. Evol. Microbiol.">
        <title>The Global Catalogue of Microorganisms (GCM) 10K type strain sequencing project: providing services to taxonomists for standard genome sequencing and annotation.</title>
        <authorList>
            <consortium name="The Broad Institute Genomics Platform"/>
            <consortium name="The Broad Institute Genome Sequencing Center for Infectious Disease"/>
            <person name="Wu L."/>
            <person name="Ma J."/>
        </authorList>
    </citation>
    <scope>NUCLEOTIDE SEQUENCE [LARGE SCALE GENOMIC DNA]</scope>
    <source>
        <strain evidence="3">KCTC 42087</strain>
    </source>
</reference>
<dbReference type="InterPro" id="IPR036567">
    <property type="entry name" value="RHF-like"/>
</dbReference>
<dbReference type="SUPFAM" id="SSF69754">
    <property type="entry name" value="Ribosome binding protein Y (YfiA homologue)"/>
    <property type="match status" value="1"/>
</dbReference>
<dbReference type="Proteomes" id="UP001596074">
    <property type="component" value="Unassembled WGS sequence"/>
</dbReference>
<comment type="caution">
    <text evidence="2">The sequence shown here is derived from an EMBL/GenBank/DDBJ whole genome shotgun (WGS) entry which is preliminary data.</text>
</comment>
<protein>
    <recommendedName>
        <fullName evidence="4">HPF/RaiA family ribosome-associated protein</fullName>
    </recommendedName>
</protein>
<proteinExistence type="predicted"/>
<sequence length="131" mass="14317">MPASAPEELDIQITTTAEVSQEDARFAREVVAWAMAHAQGPVLYSRVTLSVLKDPAVPRPALVSMRVDLNGRPVNANAAARTMPEAVNLAGRRLRTRVEHLAEYREARRRAPARSMTSGGPRPWGPAPENL</sequence>
<dbReference type="EMBL" id="JBHSON010000002">
    <property type="protein sequence ID" value="MFC5744354.1"/>
    <property type="molecule type" value="Genomic_DNA"/>
</dbReference>